<feature type="region of interest" description="Disordered" evidence="20">
    <location>
        <begin position="529"/>
        <end position="594"/>
    </location>
</feature>
<keyword evidence="14 19" id="KW-0103">Bromodomain</keyword>
<evidence type="ECO:0000256" key="14">
    <source>
        <dbReference type="ARBA" id="ARBA00023117"/>
    </source>
</evidence>
<dbReference type="InterPro" id="IPR001487">
    <property type="entry name" value="Bromodomain"/>
</dbReference>
<evidence type="ECO:0000256" key="16">
    <source>
        <dbReference type="ARBA" id="ARBA00023163"/>
    </source>
</evidence>
<dbReference type="InterPro" id="IPR019786">
    <property type="entry name" value="Zinc_finger_PHD-type_CS"/>
</dbReference>
<dbReference type="PROSITE" id="PS50014">
    <property type="entry name" value="BROMODOMAIN_2"/>
    <property type="match status" value="1"/>
</dbReference>
<organism evidence="24 25">
    <name type="scientific">Neolamprologus brichardi</name>
    <name type="common">Fairy cichlid</name>
    <name type="synonym">Lamprologus brichardi</name>
    <dbReference type="NCBI Taxonomy" id="32507"/>
    <lineage>
        <taxon>Eukaryota</taxon>
        <taxon>Metazoa</taxon>
        <taxon>Chordata</taxon>
        <taxon>Craniata</taxon>
        <taxon>Vertebrata</taxon>
        <taxon>Euteleostomi</taxon>
        <taxon>Actinopterygii</taxon>
        <taxon>Neopterygii</taxon>
        <taxon>Teleostei</taxon>
        <taxon>Neoteleostei</taxon>
        <taxon>Acanthomorphata</taxon>
        <taxon>Ovalentaria</taxon>
        <taxon>Cichlomorphae</taxon>
        <taxon>Cichliformes</taxon>
        <taxon>Cichlidae</taxon>
        <taxon>African cichlids</taxon>
        <taxon>Pseudocrenilabrinae</taxon>
        <taxon>Lamprologini</taxon>
        <taxon>Neolamprologus</taxon>
    </lineage>
</organism>
<dbReference type="CDD" id="cd16585">
    <property type="entry name" value="RING-HC_TIF1_C-VI"/>
    <property type="match status" value="1"/>
</dbReference>
<accession>A0A3Q4I2C7</accession>
<dbReference type="SMART" id="SM00502">
    <property type="entry name" value="BBC"/>
    <property type="match status" value="1"/>
</dbReference>
<dbReference type="STRING" id="32507.ENSNBRP00000024262"/>
<evidence type="ECO:0000256" key="10">
    <source>
        <dbReference type="ARBA" id="ARBA00022786"/>
    </source>
</evidence>
<dbReference type="Pfam" id="PF00439">
    <property type="entry name" value="Bromodomain"/>
    <property type="match status" value="1"/>
</dbReference>
<evidence type="ECO:0000256" key="19">
    <source>
        <dbReference type="PROSITE-ProRule" id="PRU00035"/>
    </source>
</evidence>
<feature type="compositionally biased region" description="Low complexity" evidence="20">
    <location>
        <begin position="390"/>
        <end position="400"/>
    </location>
</feature>
<evidence type="ECO:0000256" key="2">
    <source>
        <dbReference type="ARBA" id="ARBA00004123"/>
    </source>
</evidence>
<dbReference type="PANTHER" id="PTHR45915:SF4">
    <property type="entry name" value="TRANSCRIPTION INTERMEDIARY FACTOR 1-ALPHA"/>
    <property type="match status" value="1"/>
</dbReference>
<keyword evidence="15" id="KW-0238">DNA-binding</keyword>
<feature type="domain" description="B box-type" evidence="23">
    <location>
        <begin position="166"/>
        <end position="207"/>
    </location>
</feature>
<keyword evidence="25" id="KW-1185">Reference proteome</keyword>
<dbReference type="PROSITE" id="PS50119">
    <property type="entry name" value="ZF_BBOX"/>
    <property type="match status" value="2"/>
</dbReference>
<evidence type="ECO:0000256" key="12">
    <source>
        <dbReference type="ARBA" id="ARBA00023015"/>
    </source>
</evidence>
<feature type="compositionally biased region" description="Basic and acidic residues" evidence="20">
    <location>
        <begin position="25"/>
        <end position="34"/>
    </location>
</feature>
<evidence type="ECO:0000256" key="9">
    <source>
        <dbReference type="ARBA" id="ARBA00022771"/>
    </source>
</evidence>
<dbReference type="InterPro" id="IPR001965">
    <property type="entry name" value="Znf_PHD"/>
</dbReference>
<dbReference type="InterPro" id="IPR000315">
    <property type="entry name" value="Znf_B-box"/>
</dbReference>
<reference evidence="24" key="2">
    <citation type="submission" date="2025-09" db="UniProtKB">
        <authorList>
            <consortium name="Ensembl"/>
        </authorList>
    </citation>
    <scope>IDENTIFICATION</scope>
</reference>
<dbReference type="GO" id="GO:0008270">
    <property type="term" value="F:zinc ion binding"/>
    <property type="evidence" value="ECO:0007669"/>
    <property type="project" value="UniProtKB-KW"/>
</dbReference>
<evidence type="ECO:0000256" key="18">
    <source>
        <dbReference type="PROSITE-ProRule" id="PRU00024"/>
    </source>
</evidence>
<dbReference type="GO" id="GO:0000785">
    <property type="term" value="C:chromatin"/>
    <property type="evidence" value="ECO:0007669"/>
    <property type="project" value="TreeGrafter"/>
</dbReference>
<keyword evidence="5" id="KW-0678">Repressor</keyword>
<feature type="region of interest" description="Disordered" evidence="20">
    <location>
        <begin position="1"/>
        <end position="34"/>
    </location>
</feature>
<feature type="compositionally biased region" description="Polar residues" evidence="20">
    <location>
        <begin position="564"/>
        <end position="594"/>
    </location>
</feature>
<keyword evidence="6" id="KW-0808">Transferase</keyword>
<evidence type="ECO:0000256" key="6">
    <source>
        <dbReference type="ARBA" id="ARBA00022679"/>
    </source>
</evidence>
<dbReference type="EC" id="2.3.2.27" evidence="4"/>
<dbReference type="AlphaFoldDB" id="A0A3Q4I2C7"/>
<evidence type="ECO:0000259" key="22">
    <source>
        <dbReference type="PROSITE" id="PS50016"/>
    </source>
</evidence>
<evidence type="ECO:0000256" key="7">
    <source>
        <dbReference type="ARBA" id="ARBA00022723"/>
    </source>
</evidence>
<dbReference type="GeneTree" id="ENSGT00940000156361"/>
<evidence type="ECO:0000259" key="21">
    <source>
        <dbReference type="PROSITE" id="PS50014"/>
    </source>
</evidence>
<dbReference type="PROSITE" id="PS00518">
    <property type="entry name" value="ZF_RING_1"/>
    <property type="match status" value="1"/>
</dbReference>
<dbReference type="Proteomes" id="UP000261580">
    <property type="component" value="Unassembled WGS sequence"/>
</dbReference>
<dbReference type="SMART" id="SM00249">
    <property type="entry name" value="PHD"/>
    <property type="match status" value="1"/>
</dbReference>
<proteinExistence type="predicted"/>
<comment type="catalytic activity">
    <reaction evidence="1">
        <text>S-ubiquitinyl-[E2 ubiquitin-conjugating enzyme]-L-cysteine + [acceptor protein]-L-lysine = [E2 ubiquitin-conjugating enzyme]-L-cysteine + N(6)-ubiquitinyl-[acceptor protein]-L-lysine.</text>
        <dbReference type="EC" id="2.3.2.27"/>
    </reaction>
</comment>
<evidence type="ECO:0000256" key="20">
    <source>
        <dbReference type="SAM" id="MobiDB-lite"/>
    </source>
</evidence>
<dbReference type="InterPro" id="IPR001841">
    <property type="entry name" value="Znf_RING"/>
</dbReference>
<dbReference type="CDD" id="cd15541">
    <property type="entry name" value="PHD_TIF1_like"/>
    <property type="match status" value="1"/>
</dbReference>
<dbReference type="FunFam" id="3.30.40.10:FF:000123">
    <property type="entry name" value="E3 ubiquitin-protein ligase TRIM33"/>
    <property type="match status" value="1"/>
</dbReference>
<evidence type="ECO:0000256" key="8">
    <source>
        <dbReference type="ARBA" id="ARBA00022737"/>
    </source>
</evidence>
<keyword evidence="11" id="KW-0862">Zinc</keyword>
<dbReference type="Pfam" id="PF00628">
    <property type="entry name" value="PHD"/>
    <property type="match status" value="1"/>
</dbReference>
<keyword evidence="16" id="KW-0804">Transcription</keyword>
<dbReference type="InterPro" id="IPR011011">
    <property type="entry name" value="Znf_FYVE_PHD"/>
</dbReference>
<comment type="pathway">
    <text evidence="3">Protein modification; protein ubiquitination.</text>
</comment>
<dbReference type="PROSITE" id="PS01359">
    <property type="entry name" value="ZF_PHD_1"/>
    <property type="match status" value="1"/>
</dbReference>
<dbReference type="Gene3D" id="1.20.920.10">
    <property type="entry name" value="Bromodomain-like"/>
    <property type="match status" value="1"/>
</dbReference>
<evidence type="ECO:0000256" key="17">
    <source>
        <dbReference type="ARBA" id="ARBA00023242"/>
    </source>
</evidence>
<dbReference type="GO" id="GO:0061630">
    <property type="term" value="F:ubiquitin protein ligase activity"/>
    <property type="evidence" value="ECO:0007669"/>
    <property type="project" value="UniProtKB-EC"/>
</dbReference>
<feature type="region of interest" description="Disordered" evidence="20">
    <location>
        <begin position="381"/>
        <end position="406"/>
    </location>
</feature>
<protein>
    <recommendedName>
        <fullName evidence="4">RING-type E3 ubiquitin transferase</fullName>
        <ecNumber evidence="4">2.3.2.27</ecNumber>
    </recommendedName>
</protein>
<dbReference type="GO" id="GO:0003677">
    <property type="term" value="F:DNA binding"/>
    <property type="evidence" value="ECO:0007669"/>
    <property type="project" value="UniProtKB-KW"/>
</dbReference>
<comment type="subcellular location">
    <subcellularLocation>
        <location evidence="2">Nucleus</location>
    </subcellularLocation>
</comment>
<evidence type="ECO:0000313" key="24">
    <source>
        <dbReference type="Ensembl" id="ENSNBRP00000024262.1"/>
    </source>
</evidence>
<evidence type="ECO:0000256" key="13">
    <source>
        <dbReference type="ARBA" id="ARBA00023054"/>
    </source>
</evidence>
<dbReference type="Ensembl" id="ENSNBRT00000024898.1">
    <property type="protein sequence ID" value="ENSNBRP00000024262.1"/>
    <property type="gene ID" value="ENSNBRG00000018501.1"/>
</dbReference>
<dbReference type="OMA" id="ICQNCVM"/>
<dbReference type="InterPro" id="IPR036427">
    <property type="entry name" value="Bromodomain-like_sf"/>
</dbReference>
<dbReference type="GO" id="GO:0005634">
    <property type="term" value="C:nucleus"/>
    <property type="evidence" value="ECO:0007669"/>
    <property type="project" value="UniProtKB-SubCell"/>
</dbReference>
<dbReference type="SUPFAM" id="SSF57845">
    <property type="entry name" value="B-box zinc-binding domain"/>
    <property type="match status" value="1"/>
</dbReference>
<sequence length="843" mass="94961">KGENGKTILELSGHTAVPSVENEAESTREERSGALDQHDLDTCPVCHLSFHSKEPKLLPCLHTFCGRCLPLPSRNLDVTEPSVSQSDNGATKPRESLCLQTQIKDRLMALCMTCDDNTEAAGFCVECVEYLCTTCVEAHQRVKFTKDHMIRQKSEVSQDVCVVSSQRPMFCHIHKQEPLKLFCETCDLLTCRDCQLTKHKDHSYQFLEDAYKNHKEHMEHMTHQLQEKKKLIKEVSDSINSGLLLVEQNRTSVRDEIKKSVSSLILAINKKGKIVLDQLEAVTKDHESLLRKQQEDIGYLSQHLDHVIDFIKWATAKNGGTALLYCKRLILFQIENLLQAKCSASFVPQSTIRFQCRASYWASNVDLGTLMVESVPGHQLDGFHHEHIHSGQSSSGSPHSFAPGAPHSTLAQLQMQVDKLNPQAHWQPQPPPPPCTWHQSIQLQQTVPGPLQRVSPSHSLPPQPDHRFTRPLPNHVSSTRSILSPGFSPQVTVLITNHENFQHHDKSVKCWLCYFQILFSCFQVHPKQRASLPDSTDDQPPKNSQGEDVQTCIHSTDNKPCCPSHTQSEPLGQSKTGPPTHISSVGEQQQVEQNKTQLEDSNEASCAVCQTTGQLLCCQKCHKAFHLTCHVPALLKSPSREWFCTFCCDLLMPEMEYVCKPEAKTIKKETDFEGAFSPVDKRKCERLLLYLFCNELNSVFQKSVHADGSLTIKGPVSFSTVKNRLEAEQSMCYQNPAEFVLDIRLIFGNCVACSESNTELAVTCMRFKELFEDYLKLIYPDQTFPEIKPEMIQTASPDCQDSQLQSLDNIFPLAKRQRTYSDSQDAPSCHSGEEGIGLKLQFS</sequence>
<feature type="domain" description="Bromo" evidence="21">
    <location>
        <begin position="712"/>
        <end position="761"/>
    </location>
</feature>
<evidence type="ECO:0000256" key="3">
    <source>
        <dbReference type="ARBA" id="ARBA00004906"/>
    </source>
</evidence>
<evidence type="ECO:0000256" key="4">
    <source>
        <dbReference type="ARBA" id="ARBA00012483"/>
    </source>
</evidence>
<dbReference type="SMART" id="SM00184">
    <property type="entry name" value="RING"/>
    <property type="match status" value="2"/>
</dbReference>
<dbReference type="InterPro" id="IPR019787">
    <property type="entry name" value="Znf_PHD-finger"/>
</dbReference>
<keyword evidence="9 18" id="KW-0863">Zinc-finger</keyword>
<feature type="region of interest" description="Disordered" evidence="20">
    <location>
        <begin position="449"/>
        <end position="468"/>
    </location>
</feature>
<dbReference type="InterPro" id="IPR003649">
    <property type="entry name" value="Bbox_C"/>
</dbReference>
<keyword evidence="17" id="KW-0539">Nucleus</keyword>
<evidence type="ECO:0000313" key="25">
    <source>
        <dbReference type="Proteomes" id="UP000261580"/>
    </source>
</evidence>
<feature type="domain" description="PHD-type" evidence="22">
    <location>
        <begin position="603"/>
        <end position="650"/>
    </location>
</feature>
<evidence type="ECO:0000256" key="11">
    <source>
        <dbReference type="ARBA" id="ARBA00022833"/>
    </source>
</evidence>
<keyword evidence="7" id="KW-0479">Metal-binding</keyword>
<dbReference type="PANTHER" id="PTHR45915">
    <property type="entry name" value="TRANSCRIPTION INTERMEDIARY FACTOR"/>
    <property type="match status" value="1"/>
</dbReference>
<dbReference type="InterPro" id="IPR017907">
    <property type="entry name" value="Znf_RING_CS"/>
</dbReference>
<keyword evidence="8" id="KW-0677">Repeat</keyword>
<evidence type="ECO:0000259" key="23">
    <source>
        <dbReference type="PROSITE" id="PS50119"/>
    </source>
</evidence>
<dbReference type="SMART" id="SM00336">
    <property type="entry name" value="BBOX"/>
    <property type="match status" value="2"/>
</dbReference>
<dbReference type="SUPFAM" id="SSF57903">
    <property type="entry name" value="FYVE/PHD zinc finger"/>
    <property type="match status" value="1"/>
</dbReference>
<dbReference type="FunFam" id="3.30.160.60:FF:000074">
    <property type="entry name" value="Tripartite motif containing 66"/>
    <property type="match status" value="1"/>
</dbReference>
<dbReference type="Gene3D" id="3.30.40.10">
    <property type="entry name" value="Zinc/RING finger domain, C3HC4 (zinc finger)"/>
    <property type="match status" value="2"/>
</dbReference>
<dbReference type="Pfam" id="PF00643">
    <property type="entry name" value="zf-B_box"/>
    <property type="match status" value="1"/>
</dbReference>
<dbReference type="PROSITE" id="PS50016">
    <property type="entry name" value="ZF_PHD_2"/>
    <property type="match status" value="1"/>
</dbReference>
<dbReference type="Bgee" id="ENSNBRG00000018501">
    <property type="expression patterns" value="Expressed in blood and 7 other cell types or tissues"/>
</dbReference>
<dbReference type="InterPro" id="IPR013083">
    <property type="entry name" value="Znf_RING/FYVE/PHD"/>
</dbReference>
<keyword evidence="10" id="KW-0833">Ubl conjugation pathway</keyword>
<reference evidence="24" key="1">
    <citation type="submission" date="2025-08" db="UniProtKB">
        <authorList>
            <consortium name="Ensembl"/>
        </authorList>
    </citation>
    <scope>IDENTIFICATION</scope>
</reference>
<dbReference type="SUPFAM" id="SSF47370">
    <property type="entry name" value="Bromodomain"/>
    <property type="match status" value="1"/>
</dbReference>
<dbReference type="SUPFAM" id="SSF57850">
    <property type="entry name" value="RING/U-box"/>
    <property type="match status" value="1"/>
</dbReference>
<dbReference type="SMART" id="SM00297">
    <property type="entry name" value="BROMO"/>
    <property type="match status" value="1"/>
</dbReference>
<feature type="compositionally biased region" description="Polar residues" evidence="20">
    <location>
        <begin position="541"/>
        <end position="555"/>
    </location>
</feature>
<evidence type="ECO:0000256" key="5">
    <source>
        <dbReference type="ARBA" id="ARBA00022491"/>
    </source>
</evidence>
<keyword evidence="12" id="KW-0805">Transcription regulation</keyword>
<name>A0A3Q4I2C7_NEOBR</name>
<evidence type="ECO:0000256" key="15">
    <source>
        <dbReference type="ARBA" id="ARBA00023125"/>
    </source>
</evidence>
<feature type="domain" description="B box-type" evidence="23">
    <location>
        <begin position="106"/>
        <end position="153"/>
    </location>
</feature>
<dbReference type="Gene3D" id="3.30.160.60">
    <property type="entry name" value="Classic Zinc Finger"/>
    <property type="match status" value="1"/>
</dbReference>
<keyword evidence="13" id="KW-0175">Coiled coil</keyword>
<evidence type="ECO:0000256" key="1">
    <source>
        <dbReference type="ARBA" id="ARBA00000900"/>
    </source>
</evidence>